<dbReference type="EMBL" id="BONJ01000043">
    <property type="protein sequence ID" value="GIG18694.1"/>
    <property type="molecule type" value="Genomic_DNA"/>
</dbReference>
<dbReference type="Proteomes" id="UP000660339">
    <property type="component" value="Unassembled WGS sequence"/>
</dbReference>
<comment type="caution">
    <text evidence="5">The sequence shown here is derived from an EMBL/GenBank/DDBJ whole genome shotgun (WGS) entry which is preliminary data.</text>
</comment>
<gene>
    <name evidence="5" type="ORF">Cme02nite_70260</name>
</gene>
<evidence type="ECO:0000256" key="1">
    <source>
        <dbReference type="ARBA" id="ARBA00001946"/>
    </source>
</evidence>
<keyword evidence="2 5" id="KW-0378">Hydrolase</keyword>
<feature type="domain" description="Nudix hydrolase" evidence="4">
    <location>
        <begin position="27"/>
        <end position="160"/>
    </location>
</feature>
<dbReference type="PANTHER" id="PTHR43046:SF12">
    <property type="entry name" value="GDP-MANNOSE MANNOSYL HYDROLASE"/>
    <property type="match status" value="1"/>
</dbReference>
<dbReference type="RefSeq" id="WP_166387144.1">
    <property type="nucleotide sequence ID" value="NZ_BAAATT010000018.1"/>
</dbReference>
<keyword evidence="3" id="KW-0460">Magnesium</keyword>
<reference evidence="5" key="1">
    <citation type="submission" date="2021-01" db="EMBL/GenBank/DDBJ databases">
        <title>Whole genome shotgun sequence of Catellatospora methionotrophica NBRC 14553.</title>
        <authorList>
            <person name="Komaki H."/>
            <person name="Tamura T."/>
        </authorList>
    </citation>
    <scope>NUCLEOTIDE SEQUENCE</scope>
    <source>
        <strain evidence="5">NBRC 14553</strain>
    </source>
</reference>
<dbReference type="InterPro" id="IPR000086">
    <property type="entry name" value="NUDIX_hydrolase_dom"/>
</dbReference>
<dbReference type="Gene3D" id="3.90.79.10">
    <property type="entry name" value="Nucleoside Triphosphate Pyrophosphohydrolase"/>
    <property type="match status" value="1"/>
</dbReference>
<dbReference type="InterPro" id="IPR015797">
    <property type="entry name" value="NUDIX_hydrolase-like_dom_sf"/>
</dbReference>
<accession>A0A8J3PJE4</accession>
<dbReference type="PANTHER" id="PTHR43046">
    <property type="entry name" value="GDP-MANNOSE MANNOSYL HYDROLASE"/>
    <property type="match status" value="1"/>
</dbReference>
<comment type="cofactor">
    <cofactor evidence="1">
        <name>Mg(2+)</name>
        <dbReference type="ChEBI" id="CHEBI:18420"/>
    </cofactor>
</comment>
<keyword evidence="6" id="KW-1185">Reference proteome</keyword>
<evidence type="ECO:0000313" key="6">
    <source>
        <dbReference type="Proteomes" id="UP000660339"/>
    </source>
</evidence>
<evidence type="ECO:0000259" key="4">
    <source>
        <dbReference type="PROSITE" id="PS51462"/>
    </source>
</evidence>
<protein>
    <submittedName>
        <fullName evidence="5">NUDIX hydrolase</fullName>
    </submittedName>
</protein>
<dbReference type="GO" id="GO:0016787">
    <property type="term" value="F:hydrolase activity"/>
    <property type="evidence" value="ECO:0007669"/>
    <property type="project" value="UniProtKB-KW"/>
</dbReference>
<sequence length="180" mass="19616">MNGESPLYQRDPEAWQAYLAEGNRVQPRKRVGADVLFRDQTGNVLIVEPQYKPGWDLPGGMAEANEAPVAAAAREVAEELGLAWSGGRLLVLDWVPPHGPWDDSLMFVFDGGLLTLSEQQDITLSSDELASYAFVPAEEAPAKVGPRLARRLDAALRAMADGVTVYLHDGRTVEPVVPPR</sequence>
<dbReference type="PROSITE" id="PS00893">
    <property type="entry name" value="NUDIX_BOX"/>
    <property type="match status" value="1"/>
</dbReference>
<dbReference type="AlphaFoldDB" id="A0A8J3PJE4"/>
<dbReference type="PROSITE" id="PS51462">
    <property type="entry name" value="NUDIX"/>
    <property type="match status" value="1"/>
</dbReference>
<organism evidence="5 6">
    <name type="scientific">Catellatospora methionotrophica</name>
    <dbReference type="NCBI Taxonomy" id="121620"/>
    <lineage>
        <taxon>Bacteria</taxon>
        <taxon>Bacillati</taxon>
        <taxon>Actinomycetota</taxon>
        <taxon>Actinomycetes</taxon>
        <taxon>Micromonosporales</taxon>
        <taxon>Micromonosporaceae</taxon>
        <taxon>Catellatospora</taxon>
    </lineage>
</organism>
<dbReference type="InterPro" id="IPR020084">
    <property type="entry name" value="NUDIX_hydrolase_CS"/>
</dbReference>
<evidence type="ECO:0000256" key="3">
    <source>
        <dbReference type="ARBA" id="ARBA00022842"/>
    </source>
</evidence>
<dbReference type="Pfam" id="PF00293">
    <property type="entry name" value="NUDIX"/>
    <property type="match status" value="1"/>
</dbReference>
<dbReference type="SUPFAM" id="SSF55811">
    <property type="entry name" value="Nudix"/>
    <property type="match status" value="1"/>
</dbReference>
<dbReference type="CDD" id="cd18876">
    <property type="entry name" value="NUDIX_Hydrolase"/>
    <property type="match status" value="1"/>
</dbReference>
<proteinExistence type="predicted"/>
<evidence type="ECO:0000313" key="5">
    <source>
        <dbReference type="EMBL" id="GIG18694.1"/>
    </source>
</evidence>
<name>A0A8J3PJE4_9ACTN</name>
<evidence type="ECO:0000256" key="2">
    <source>
        <dbReference type="ARBA" id="ARBA00022801"/>
    </source>
</evidence>